<dbReference type="SUPFAM" id="SSF158682">
    <property type="entry name" value="TerB-like"/>
    <property type="match status" value="1"/>
</dbReference>
<proteinExistence type="predicted"/>
<dbReference type="Proteomes" id="UP000618445">
    <property type="component" value="Unassembled WGS sequence"/>
</dbReference>
<dbReference type="Gene3D" id="1.10.3680.10">
    <property type="entry name" value="TerB-like"/>
    <property type="match status" value="1"/>
</dbReference>
<organism evidence="1 2">
    <name type="scientific">Phormidium tenue FACHB-1050</name>
    <dbReference type="NCBI Taxonomy" id="2692857"/>
    <lineage>
        <taxon>Bacteria</taxon>
        <taxon>Bacillati</taxon>
        <taxon>Cyanobacteriota</taxon>
        <taxon>Cyanophyceae</taxon>
        <taxon>Oscillatoriophycideae</taxon>
        <taxon>Oscillatoriales</taxon>
        <taxon>Oscillatoriaceae</taxon>
        <taxon>Phormidium</taxon>
    </lineage>
</organism>
<dbReference type="EMBL" id="JACJQY010000073">
    <property type="protein sequence ID" value="MBD2319913.1"/>
    <property type="molecule type" value="Genomic_DNA"/>
</dbReference>
<gene>
    <name evidence="1" type="ORF">H6G05_24135</name>
</gene>
<protein>
    <submittedName>
        <fullName evidence="1">TerB family tellurite resistance protein</fullName>
    </submittedName>
</protein>
<sequence length="163" mass="18378">MTPQELPPPISPRQMDMLRAVAAMAWADGKLEPDEIRLMLDEFAMLFAKTETERSNLKTRLKDYLGQNIPLEEVVPNIKSIEDRKMTLRLGYQVIQSSRRNPDEPMINLDEAAAYQRLVRILDLPPEVVADIEASIAPQDESHPNGIIKALAARLHKLLGNAN</sequence>
<evidence type="ECO:0000313" key="1">
    <source>
        <dbReference type="EMBL" id="MBD2319913.1"/>
    </source>
</evidence>
<comment type="caution">
    <text evidence="1">The sequence shown here is derived from an EMBL/GenBank/DDBJ whole genome shotgun (WGS) entry which is preliminary data.</text>
</comment>
<dbReference type="RefSeq" id="WP_190582398.1">
    <property type="nucleotide sequence ID" value="NZ_CAWPQU010000071.1"/>
</dbReference>
<name>A0ABR8CGR2_9CYAN</name>
<dbReference type="CDD" id="cd07177">
    <property type="entry name" value="terB_like"/>
    <property type="match status" value="1"/>
</dbReference>
<accession>A0ABR8CGR2</accession>
<dbReference type="InterPro" id="IPR029024">
    <property type="entry name" value="TerB-like"/>
</dbReference>
<keyword evidence="2" id="KW-1185">Reference proteome</keyword>
<evidence type="ECO:0000313" key="2">
    <source>
        <dbReference type="Proteomes" id="UP000618445"/>
    </source>
</evidence>
<reference evidence="1 2" key="1">
    <citation type="journal article" date="2020" name="ISME J.">
        <title>Comparative genomics reveals insights into cyanobacterial evolution and habitat adaptation.</title>
        <authorList>
            <person name="Chen M.Y."/>
            <person name="Teng W.K."/>
            <person name="Zhao L."/>
            <person name="Hu C.X."/>
            <person name="Zhou Y.K."/>
            <person name="Han B.P."/>
            <person name="Song L.R."/>
            <person name="Shu W.S."/>
        </authorList>
    </citation>
    <scope>NUCLEOTIDE SEQUENCE [LARGE SCALE GENOMIC DNA]</scope>
    <source>
        <strain evidence="1 2">FACHB-1050</strain>
    </source>
</reference>